<sequence length="385" mass="40515">MLIVRVANFVHASSGGLRTALRELGRGYLAAGHQAVLIVPGPRAAEEETPYGSVVTLPGPVVPGLGGYRVLLNRAAVTKRLERLRPDRIEVHDRSTLRWLGSWARRAEVPSTMVSHESLDGLLRLFGPGRSLGLRAADRLNSRTVRAFDSVVCTTGWAEREFTRLGAAPVRVPLGVDLARFAPANRDPELRHRLAGPDQVILLHCGRLSAEKEPRLSLATLAGLRSAGVDAVLVVAGDGPLRTALMREALERRLPATFLGHVADPLLLAALLATADLALAPGPIETFGLAALEALASGTPVVARSTSALPEVIGEAGVAAGGTGAAYAAAVRGLLERTPGERRAAARAQAERFPWSGAVDGFLSVHGLSRTPTGRVHVADPAVSH</sequence>
<keyword evidence="2 4" id="KW-0808">Transferase</keyword>
<dbReference type="PANTHER" id="PTHR45947:SF3">
    <property type="entry name" value="SULFOQUINOVOSYL TRANSFERASE SQD2"/>
    <property type="match status" value="1"/>
</dbReference>
<dbReference type="GO" id="GO:1901137">
    <property type="term" value="P:carbohydrate derivative biosynthetic process"/>
    <property type="evidence" value="ECO:0007669"/>
    <property type="project" value="UniProtKB-ARBA"/>
</dbReference>
<dbReference type="SUPFAM" id="SSF53756">
    <property type="entry name" value="UDP-Glycosyltransferase/glycogen phosphorylase"/>
    <property type="match status" value="1"/>
</dbReference>
<gene>
    <name evidence="4" type="ORF">SAMN06264365_109146</name>
</gene>
<reference evidence="4 5" key="1">
    <citation type="submission" date="2017-06" db="EMBL/GenBank/DDBJ databases">
        <authorList>
            <person name="Kim H.J."/>
            <person name="Triplett B.A."/>
        </authorList>
    </citation>
    <scope>NUCLEOTIDE SEQUENCE [LARGE SCALE GENOMIC DNA]</scope>
    <source>
        <strain evidence="4 5">DSM 43151</strain>
    </source>
</reference>
<feature type="domain" description="Glycosyltransferase subfamily 4-like N-terminal" evidence="3">
    <location>
        <begin position="15"/>
        <end position="180"/>
    </location>
</feature>
<organism evidence="4 5">
    <name type="scientific">Actinoplanes regularis</name>
    <dbReference type="NCBI Taxonomy" id="52697"/>
    <lineage>
        <taxon>Bacteria</taxon>
        <taxon>Bacillati</taxon>
        <taxon>Actinomycetota</taxon>
        <taxon>Actinomycetes</taxon>
        <taxon>Micromonosporales</taxon>
        <taxon>Micromonosporaceae</taxon>
        <taxon>Actinoplanes</taxon>
    </lineage>
</organism>
<dbReference type="Proteomes" id="UP000198415">
    <property type="component" value="Unassembled WGS sequence"/>
</dbReference>
<dbReference type="PANTHER" id="PTHR45947">
    <property type="entry name" value="SULFOQUINOVOSYL TRANSFERASE SQD2"/>
    <property type="match status" value="1"/>
</dbReference>
<dbReference type="InterPro" id="IPR028098">
    <property type="entry name" value="Glyco_trans_4-like_N"/>
</dbReference>
<evidence type="ECO:0000313" key="4">
    <source>
        <dbReference type="EMBL" id="SNS06104.1"/>
    </source>
</evidence>
<dbReference type="Gene3D" id="3.40.50.2000">
    <property type="entry name" value="Glycogen Phosphorylase B"/>
    <property type="match status" value="2"/>
</dbReference>
<dbReference type="GO" id="GO:0016757">
    <property type="term" value="F:glycosyltransferase activity"/>
    <property type="evidence" value="ECO:0007669"/>
    <property type="project" value="UniProtKB-KW"/>
</dbReference>
<dbReference type="Pfam" id="PF13439">
    <property type="entry name" value="Glyco_transf_4"/>
    <property type="match status" value="1"/>
</dbReference>
<dbReference type="OrthoDB" id="5242526at2"/>
<keyword evidence="5" id="KW-1185">Reference proteome</keyword>
<evidence type="ECO:0000259" key="3">
    <source>
        <dbReference type="Pfam" id="PF13439"/>
    </source>
</evidence>
<dbReference type="RefSeq" id="WP_089295393.1">
    <property type="nucleotide sequence ID" value="NZ_BOMU01000059.1"/>
</dbReference>
<keyword evidence="1 4" id="KW-0328">Glycosyltransferase</keyword>
<proteinExistence type="predicted"/>
<name>A0A239BGA4_9ACTN</name>
<evidence type="ECO:0000313" key="5">
    <source>
        <dbReference type="Proteomes" id="UP000198415"/>
    </source>
</evidence>
<dbReference type="EMBL" id="FZNR01000009">
    <property type="protein sequence ID" value="SNS06104.1"/>
    <property type="molecule type" value="Genomic_DNA"/>
</dbReference>
<dbReference type="InterPro" id="IPR050194">
    <property type="entry name" value="Glycosyltransferase_grp1"/>
</dbReference>
<protein>
    <submittedName>
        <fullName evidence="4">Alpha-1,6-mannosyltransferase</fullName>
    </submittedName>
</protein>
<evidence type="ECO:0000256" key="1">
    <source>
        <dbReference type="ARBA" id="ARBA00022676"/>
    </source>
</evidence>
<accession>A0A239BGA4</accession>
<evidence type="ECO:0000256" key="2">
    <source>
        <dbReference type="ARBA" id="ARBA00022679"/>
    </source>
</evidence>
<dbReference type="Pfam" id="PF13692">
    <property type="entry name" value="Glyco_trans_1_4"/>
    <property type="match status" value="1"/>
</dbReference>
<dbReference type="AlphaFoldDB" id="A0A239BGA4"/>